<evidence type="ECO:0000313" key="2">
    <source>
        <dbReference type="Proteomes" id="UP000789759"/>
    </source>
</evidence>
<keyword evidence="2" id="KW-1185">Reference proteome</keyword>
<dbReference type="AlphaFoldDB" id="A0A9N9BB94"/>
<sequence>MSSKNTAGRLPKEVWKYIQKGNLKVRGHYSQFDCIAAGSDVEQKFLRIVSARNHPRENETESDFLVFKKVHTNEPQESYYQSEIFSS</sequence>
<evidence type="ECO:0000313" key="1">
    <source>
        <dbReference type="EMBL" id="CAG8561832.1"/>
    </source>
</evidence>
<accession>A0A9N9BB94</accession>
<name>A0A9N9BB94_9GLOM</name>
<dbReference type="EMBL" id="CAJVQA010002955">
    <property type="protein sequence ID" value="CAG8561832.1"/>
    <property type="molecule type" value="Genomic_DNA"/>
</dbReference>
<proteinExistence type="predicted"/>
<protein>
    <submittedName>
        <fullName evidence="1">1616_t:CDS:1</fullName>
    </submittedName>
</protein>
<comment type="caution">
    <text evidence="1">The sequence shown here is derived from an EMBL/GenBank/DDBJ whole genome shotgun (WGS) entry which is preliminary data.</text>
</comment>
<reference evidence="1" key="1">
    <citation type="submission" date="2021-06" db="EMBL/GenBank/DDBJ databases">
        <authorList>
            <person name="Kallberg Y."/>
            <person name="Tangrot J."/>
            <person name="Rosling A."/>
        </authorList>
    </citation>
    <scope>NUCLEOTIDE SEQUENCE</scope>
    <source>
        <strain evidence="1">FL966</strain>
    </source>
</reference>
<organism evidence="1 2">
    <name type="scientific">Cetraspora pellucida</name>
    <dbReference type="NCBI Taxonomy" id="1433469"/>
    <lineage>
        <taxon>Eukaryota</taxon>
        <taxon>Fungi</taxon>
        <taxon>Fungi incertae sedis</taxon>
        <taxon>Mucoromycota</taxon>
        <taxon>Glomeromycotina</taxon>
        <taxon>Glomeromycetes</taxon>
        <taxon>Diversisporales</taxon>
        <taxon>Gigasporaceae</taxon>
        <taxon>Cetraspora</taxon>
    </lineage>
</organism>
<dbReference type="Proteomes" id="UP000789759">
    <property type="component" value="Unassembled WGS sequence"/>
</dbReference>
<gene>
    <name evidence="1" type="ORF">CPELLU_LOCUS5238</name>
</gene>
<dbReference type="OrthoDB" id="10405135at2759"/>